<dbReference type="AlphaFoldDB" id="A0A0A8YHX6"/>
<sequence length="78" mass="8912">MGADAEPVAAALALGIQRRHPGITDRPPGQQHSSWHRLVVVRWHLLVARQPAPSQWSTAQRSRSSRRRRRRLHPRVGM</sequence>
<name>A0A0A8YHX6_ARUDO</name>
<feature type="region of interest" description="Disordered" evidence="1">
    <location>
        <begin position="51"/>
        <end position="78"/>
    </location>
</feature>
<evidence type="ECO:0000256" key="1">
    <source>
        <dbReference type="SAM" id="MobiDB-lite"/>
    </source>
</evidence>
<accession>A0A0A8YHX6</accession>
<reference evidence="2" key="2">
    <citation type="journal article" date="2015" name="Data Brief">
        <title>Shoot transcriptome of the giant reed, Arundo donax.</title>
        <authorList>
            <person name="Barrero R.A."/>
            <person name="Guerrero F.D."/>
            <person name="Moolhuijzen P."/>
            <person name="Goolsby J.A."/>
            <person name="Tidwell J."/>
            <person name="Bellgard S.E."/>
            <person name="Bellgard M.I."/>
        </authorList>
    </citation>
    <scope>NUCLEOTIDE SEQUENCE</scope>
    <source>
        <tissue evidence="2">Shoot tissue taken approximately 20 cm above the soil surface</tissue>
    </source>
</reference>
<feature type="compositionally biased region" description="Basic residues" evidence="1">
    <location>
        <begin position="63"/>
        <end position="78"/>
    </location>
</feature>
<evidence type="ECO:0000313" key="2">
    <source>
        <dbReference type="EMBL" id="JAD22382.1"/>
    </source>
</evidence>
<organism evidence="2">
    <name type="scientific">Arundo donax</name>
    <name type="common">Giant reed</name>
    <name type="synonym">Donax arundinaceus</name>
    <dbReference type="NCBI Taxonomy" id="35708"/>
    <lineage>
        <taxon>Eukaryota</taxon>
        <taxon>Viridiplantae</taxon>
        <taxon>Streptophyta</taxon>
        <taxon>Embryophyta</taxon>
        <taxon>Tracheophyta</taxon>
        <taxon>Spermatophyta</taxon>
        <taxon>Magnoliopsida</taxon>
        <taxon>Liliopsida</taxon>
        <taxon>Poales</taxon>
        <taxon>Poaceae</taxon>
        <taxon>PACMAD clade</taxon>
        <taxon>Arundinoideae</taxon>
        <taxon>Arundineae</taxon>
        <taxon>Arundo</taxon>
    </lineage>
</organism>
<protein>
    <submittedName>
        <fullName evidence="2">Uncharacterized protein</fullName>
    </submittedName>
</protein>
<proteinExistence type="predicted"/>
<reference evidence="2" key="1">
    <citation type="submission" date="2014-09" db="EMBL/GenBank/DDBJ databases">
        <authorList>
            <person name="Magalhaes I.L.F."/>
            <person name="Oliveira U."/>
            <person name="Santos F.R."/>
            <person name="Vidigal T.H.D.A."/>
            <person name="Brescovit A.D."/>
            <person name="Santos A.J."/>
        </authorList>
    </citation>
    <scope>NUCLEOTIDE SEQUENCE</scope>
    <source>
        <tissue evidence="2">Shoot tissue taken approximately 20 cm above the soil surface</tissue>
    </source>
</reference>
<dbReference type="EMBL" id="GBRH01275513">
    <property type="protein sequence ID" value="JAD22382.1"/>
    <property type="molecule type" value="Transcribed_RNA"/>
</dbReference>